<evidence type="ECO:0000256" key="5">
    <source>
        <dbReference type="SAM" id="Phobius"/>
    </source>
</evidence>
<gene>
    <name evidence="7" type="ORF">DCF82_12630</name>
</gene>
<comment type="subcellular location">
    <subcellularLocation>
        <location evidence="1">Cell membrane</location>
        <topology evidence="1">Multi-pass membrane protein</topology>
    </subcellularLocation>
</comment>
<dbReference type="Proteomes" id="UP000261325">
    <property type="component" value="Unassembled WGS sequence"/>
</dbReference>
<evidence type="ECO:0000256" key="2">
    <source>
        <dbReference type="ARBA" id="ARBA00022692"/>
    </source>
</evidence>
<evidence type="ECO:0000256" key="4">
    <source>
        <dbReference type="ARBA" id="ARBA00023136"/>
    </source>
</evidence>
<dbReference type="PROSITE" id="PS50929">
    <property type="entry name" value="ABC_TM1F"/>
    <property type="match status" value="1"/>
</dbReference>
<dbReference type="SUPFAM" id="SSF90123">
    <property type="entry name" value="ABC transporter transmembrane region"/>
    <property type="match status" value="1"/>
</dbReference>
<feature type="transmembrane region" description="Helical" evidence="5">
    <location>
        <begin position="141"/>
        <end position="163"/>
    </location>
</feature>
<accession>A0A3B8WL16</accession>
<dbReference type="EMBL" id="DLYI01000164">
    <property type="protein sequence ID" value="HAC28642.1"/>
    <property type="molecule type" value="Genomic_DNA"/>
</dbReference>
<feature type="domain" description="ABC transmembrane type-1" evidence="6">
    <location>
        <begin position="20"/>
        <end position="245"/>
    </location>
</feature>
<organism evidence="7 8">
    <name type="scientific">Marinobacter nauticus</name>
    <name type="common">Marinobacter hydrocarbonoclasticus</name>
    <name type="synonym">Marinobacter aquaeolei</name>
    <dbReference type="NCBI Taxonomy" id="2743"/>
    <lineage>
        <taxon>Bacteria</taxon>
        <taxon>Pseudomonadati</taxon>
        <taxon>Pseudomonadota</taxon>
        <taxon>Gammaproteobacteria</taxon>
        <taxon>Pseudomonadales</taxon>
        <taxon>Marinobacteraceae</taxon>
        <taxon>Marinobacter</taxon>
    </lineage>
</organism>
<dbReference type="InterPro" id="IPR036640">
    <property type="entry name" value="ABC1_TM_sf"/>
</dbReference>
<comment type="caution">
    <text evidence="7">The sequence shown here is derived from an EMBL/GenBank/DDBJ whole genome shotgun (WGS) entry which is preliminary data.</text>
</comment>
<keyword evidence="3 5" id="KW-1133">Transmembrane helix</keyword>
<feature type="non-terminal residue" evidence="7">
    <location>
        <position position="245"/>
    </location>
</feature>
<dbReference type="GO" id="GO:0005524">
    <property type="term" value="F:ATP binding"/>
    <property type="evidence" value="ECO:0007669"/>
    <property type="project" value="InterPro"/>
</dbReference>
<evidence type="ECO:0000313" key="8">
    <source>
        <dbReference type="Proteomes" id="UP000261325"/>
    </source>
</evidence>
<dbReference type="Gene3D" id="1.20.1560.10">
    <property type="entry name" value="ABC transporter type 1, transmembrane domain"/>
    <property type="match status" value="1"/>
</dbReference>
<feature type="transmembrane region" description="Helical" evidence="5">
    <location>
        <begin position="169"/>
        <end position="188"/>
    </location>
</feature>
<dbReference type="GO" id="GO:0140359">
    <property type="term" value="F:ABC-type transporter activity"/>
    <property type="evidence" value="ECO:0007669"/>
    <property type="project" value="InterPro"/>
</dbReference>
<evidence type="ECO:0000256" key="1">
    <source>
        <dbReference type="ARBA" id="ARBA00004651"/>
    </source>
</evidence>
<reference evidence="7 8" key="1">
    <citation type="journal article" date="2018" name="Nat. Biotechnol.">
        <title>A standardized bacterial taxonomy based on genome phylogeny substantially revises the tree of life.</title>
        <authorList>
            <person name="Parks D.H."/>
            <person name="Chuvochina M."/>
            <person name="Waite D.W."/>
            <person name="Rinke C."/>
            <person name="Skarshewski A."/>
            <person name="Chaumeil P.A."/>
            <person name="Hugenholtz P."/>
        </authorList>
    </citation>
    <scope>NUCLEOTIDE SEQUENCE [LARGE SCALE GENOMIC DNA]</scope>
    <source>
        <strain evidence="7">UBA9049</strain>
    </source>
</reference>
<proteinExistence type="predicted"/>
<evidence type="ECO:0000259" key="6">
    <source>
        <dbReference type="PROSITE" id="PS50929"/>
    </source>
</evidence>
<protein>
    <submittedName>
        <fullName evidence="7">Thiol reductant ABC exporter subunit CydC</fullName>
    </submittedName>
</protein>
<feature type="transmembrane region" description="Helical" evidence="5">
    <location>
        <begin position="47"/>
        <end position="65"/>
    </location>
</feature>
<dbReference type="GO" id="GO:0005886">
    <property type="term" value="C:plasma membrane"/>
    <property type="evidence" value="ECO:0007669"/>
    <property type="project" value="UniProtKB-SubCell"/>
</dbReference>
<evidence type="ECO:0000256" key="3">
    <source>
        <dbReference type="ARBA" id="ARBA00022989"/>
    </source>
</evidence>
<sequence>MPELKPWLALIFRRKSRLTVGAGLLLGTLLSGIGLLALSGWFLTETALVGLLLAAGIQAYINLYVPGGGIRFFAVSRTVFRYLERVYNHNTVLQLLTDIRVALFDRLAARPRTERSSRSGAQWLSRLTADVDALDTLYLRLIAPAALAAVVTLLLAAMAWLLFDGVVAVILLVILSLSFLLSTWLVYLRTCIASGQLSDQQESLRGELVEHLEGFAELTAAGRTGKHTARLMRRSVELSRDQARI</sequence>
<feature type="transmembrane region" description="Helical" evidence="5">
    <location>
        <begin position="20"/>
        <end position="41"/>
    </location>
</feature>
<keyword evidence="4 5" id="KW-0472">Membrane</keyword>
<name>A0A3B8WL16_MARNT</name>
<evidence type="ECO:0000313" key="7">
    <source>
        <dbReference type="EMBL" id="HAC28642.1"/>
    </source>
</evidence>
<dbReference type="AlphaFoldDB" id="A0A3B8WL16"/>
<dbReference type="InterPro" id="IPR011527">
    <property type="entry name" value="ABC1_TM_dom"/>
</dbReference>
<keyword evidence="2 5" id="KW-0812">Transmembrane</keyword>